<keyword evidence="14" id="KW-1185">Reference proteome</keyword>
<dbReference type="Proteomes" id="UP000198412">
    <property type="component" value="Unassembled WGS sequence"/>
</dbReference>
<dbReference type="Pfam" id="PF07730">
    <property type="entry name" value="HisKA_3"/>
    <property type="match status" value="1"/>
</dbReference>
<keyword evidence="6 13" id="KW-0418">Kinase</keyword>
<dbReference type="InterPro" id="IPR003594">
    <property type="entry name" value="HATPase_dom"/>
</dbReference>
<evidence type="ECO:0000313" key="13">
    <source>
        <dbReference type="EMBL" id="SNR71602.1"/>
    </source>
</evidence>
<feature type="signal peptide" evidence="10">
    <location>
        <begin position="1"/>
        <end position="18"/>
    </location>
</feature>
<dbReference type="SUPFAM" id="SSF48452">
    <property type="entry name" value="TPR-like"/>
    <property type="match status" value="1"/>
</dbReference>
<dbReference type="GO" id="GO:0000155">
    <property type="term" value="F:phosphorelay sensor kinase activity"/>
    <property type="evidence" value="ECO:0007669"/>
    <property type="project" value="InterPro"/>
</dbReference>
<dbReference type="InterPro" id="IPR011990">
    <property type="entry name" value="TPR-like_helical_dom_sf"/>
</dbReference>
<feature type="domain" description="Signal transduction histidine kinase subgroup 3 dimerisation and phosphoacceptor" evidence="12">
    <location>
        <begin position="485"/>
        <end position="534"/>
    </location>
</feature>
<evidence type="ECO:0000256" key="5">
    <source>
        <dbReference type="ARBA" id="ARBA00022741"/>
    </source>
</evidence>
<proteinExistence type="predicted"/>
<keyword evidence="10" id="KW-0732">Signal</keyword>
<evidence type="ECO:0000256" key="2">
    <source>
        <dbReference type="ARBA" id="ARBA00012438"/>
    </source>
</evidence>
<dbReference type="RefSeq" id="WP_089378926.1">
    <property type="nucleotide sequence ID" value="NZ_FZNX01000004.1"/>
</dbReference>
<evidence type="ECO:0000256" key="7">
    <source>
        <dbReference type="ARBA" id="ARBA00022840"/>
    </source>
</evidence>
<gene>
    <name evidence="13" type="ORF">SAMN04488111_2664</name>
</gene>
<feature type="transmembrane region" description="Helical" evidence="9">
    <location>
        <begin position="440"/>
        <end position="458"/>
    </location>
</feature>
<evidence type="ECO:0000256" key="1">
    <source>
        <dbReference type="ARBA" id="ARBA00000085"/>
    </source>
</evidence>
<evidence type="ECO:0000259" key="11">
    <source>
        <dbReference type="Pfam" id="PF02518"/>
    </source>
</evidence>
<dbReference type="SUPFAM" id="SSF55874">
    <property type="entry name" value="ATPase domain of HSP90 chaperone/DNA topoisomerase II/histidine kinase"/>
    <property type="match status" value="1"/>
</dbReference>
<keyword evidence="5" id="KW-0547">Nucleotide-binding</keyword>
<dbReference type="Gene3D" id="1.25.40.10">
    <property type="entry name" value="Tetratricopeptide repeat domain"/>
    <property type="match status" value="1"/>
</dbReference>
<sequence>MKKSLLVFSFFLTFILSAQEIEKSVRELKIKIEQTENSERLIWLDSLTKVTRYSTDFKYDSIATETINYALYLDSLNMAASHTADLIYYKNNIIIKPEEGLQIFKNFMAKGVNLKNKRALALLYLNCADSYYFLNDFESALENYEVSKKYAKKADDIRLLGLVNLYMGYTHSDIGDFPKASIELQDAEKLFQQIKDTFNIIGAKNSLAILYSQNAFYEVAEQEREEAIVLAKKNNRYRNLVSLYANQAEDFRRVGKGKEYIANLLMALESHEKSKNDFYMRPILICKLIVANAEEGSLEEIEKYKKEIESDISLYTNNANKENYIEAMKNIAFVEGDYKKALLLGKEHLALKIEEKKPEGIQYAEKFLSKVYKALGNKGEANLHLNNYYVIKDSISSVQKINALSYYQTYFETKKRDFKIENQEKDITILGEISKVKTQIMLFGGAGLISIFGFILLFKSRNTAKRRQKLQESFSRNLITAQENERTRVARELHDSVGQKLMLLTKKTKMVENSDLSTLSENTLEELRAISRGLHPPTIEGLGITKAIISMINEVDEHTNIFFTNDIENIDNLLNKDCSLHVYRIIQEVLNNIVKHANAKATFVTVEKKKKYIKLSIKDNGNGFDFSKELNNNLSLGMKTLRERAKIIKATLKIYSEHNKGTVIQLKIPI</sequence>
<dbReference type="Gene3D" id="1.20.5.1930">
    <property type="match status" value="1"/>
</dbReference>
<dbReference type="PANTHER" id="PTHR24421">
    <property type="entry name" value="NITRATE/NITRITE SENSOR PROTEIN NARX-RELATED"/>
    <property type="match status" value="1"/>
</dbReference>
<dbReference type="GO" id="GO:0046983">
    <property type="term" value="F:protein dimerization activity"/>
    <property type="evidence" value="ECO:0007669"/>
    <property type="project" value="InterPro"/>
</dbReference>
<keyword evidence="3" id="KW-0597">Phosphoprotein</keyword>
<accession>A0A238YKS9</accession>
<comment type="catalytic activity">
    <reaction evidence="1">
        <text>ATP + protein L-histidine = ADP + protein N-phospho-L-histidine.</text>
        <dbReference type="EC" id="2.7.13.3"/>
    </reaction>
</comment>
<dbReference type="EMBL" id="FZNX01000004">
    <property type="protein sequence ID" value="SNR71602.1"/>
    <property type="molecule type" value="Genomic_DNA"/>
</dbReference>
<dbReference type="InterPro" id="IPR011712">
    <property type="entry name" value="Sig_transdc_His_kin_sub3_dim/P"/>
</dbReference>
<evidence type="ECO:0000259" key="12">
    <source>
        <dbReference type="Pfam" id="PF07730"/>
    </source>
</evidence>
<dbReference type="GO" id="GO:0016020">
    <property type="term" value="C:membrane"/>
    <property type="evidence" value="ECO:0007669"/>
    <property type="project" value="InterPro"/>
</dbReference>
<dbReference type="GO" id="GO:0005524">
    <property type="term" value="F:ATP binding"/>
    <property type="evidence" value="ECO:0007669"/>
    <property type="project" value="UniProtKB-KW"/>
</dbReference>
<evidence type="ECO:0000256" key="10">
    <source>
        <dbReference type="SAM" id="SignalP"/>
    </source>
</evidence>
<evidence type="ECO:0000256" key="9">
    <source>
        <dbReference type="SAM" id="Phobius"/>
    </source>
</evidence>
<evidence type="ECO:0000256" key="4">
    <source>
        <dbReference type="ARBA" id="ARBA00022679"/>
    </source>
</evidence>
<keyword evidence="7" id="KW-0067">ATP-binding</keyword>
<feature type="domain" description="Histidine kinase/HSP90-like ATPase" evidence="11">
    <location>
        <begin position="580"/>
        <end position="669"/>
    </location>
</feature>
<dbReference type="CDD" id="cd16917">
    <property type="entry name" value="HATPase_UhpB-NarQ-NarX-like"/>
    <property type="match status" value="1"/>
</dbReference>
<keyword evidence="9" id="KW-1133">Transmembrane helix</keyword>
<dbReference type="PANTHER" id="PTHR24421:SF10">
    <property type="entry name" value="NITRATE_NITRITE SENSOR PROTEIN NARQ"/>
    <property type="match status" value="1"/>
</dbReference>
<dbReference type="Gene3D" id="3.30.565.10">
    <property type="entry name" value="Histidine kinase-like ATPase, C-terminal domain"/>
    <property type="match status" value="1"/>
</dbReference>
<evidence type="ECO:0000256" key="3">
    <source>
        <dbReference type="ARBA" id="ARBA00022553"/>
    </source>
</evidence>
<organism evidence="13 14">
    <name type="scientific">Lutibacter flavus</name>
    <dbReference type="NCBI Taxonomy" id="691689"/>
    <lineage>
        <taxon>Bacteria</taxon>
        <taxon>Pseudomonadati</taxon>
        <taxon>Bacteroidota</taxon>
        <taxon>Flavobacteriia</taxon>
        <taxon>Flavobacteriales</taxon>
        <taxon>Flavobacteriaceae</taxon>
        <taxon>Lutibacter</taxon>
    </lineage>
</organism>
<keyword evidence="9" id="KW-0472">Membrane</keyword>
<dbReference type="AlphaFoldDB" id="A0A238YKS9"/>
<dbReference type="Pfam" id="PF02518">
    <property type="entry name" value="HATPase_c"/>
    <property type="match status" value="1"/>
</dbReference>
<dbReference type="InterPro" id="IPR036890">
    <property type="entry name" value="HATPase_C_sf"/>
</dbReference>
<name>A0A238YKS9_9FLAO</name>
<dbReference type="EC" id="2.7.13.3" evidence="2"/>
<evidence type="ECO:0000256" key="8">
    <source>
        <dbReference type="ARBA" id="ARBA00023012"/>
    </source>
</evidence>
<evidence type="ECO:0000256" key="6">
    <source>
        <dbReference type="ARBA" id="ARBA00022777"/>
    </source>
</evidence>
<keyword evidence="8" id="KW-0902">Two-component regulatory system</keyword>
<keyword evidence="4" id="KW-0808">Transferase</keyword>
<dbReference type="InterPro" id="IPR050482">
    <property type="entry name" value="Sensor_HK_TwoCompSys"/>
</dbReference>
<evidence type="ECO:0000313" key="14">
    <source>
        <dbReference type="Proteomes" id="UP000198412"/>
    </source>
</evidence>
<reference evidence="14" key="1">
    <citation type="submission" date="2017-06" db="EMBL/GenBank/DDBJ databases">
        <authorList>
            <person name="Varghese N."/>
            <person name="Submissions S."/>
        </authorList>
    </citation>
    <scope>NUCLEOTIDE SEQUENCE [LARGE SCALE GENOMIC DNA]</scope>
    <source>
        <strain evidence="14">DSM 27993</strain>
    </source>
</reference>
<protein>
    <recommendedName>
        <fullName evidence="2">histidine kinase</fullName>
        <ecNumber evidence="2">2.7.13.3</ecNumber>
    </recommendedName>
</protein>
<feature type="chain" id="PRO_5013280447" description="histidine kinase" evidence="10">
    <location>
        <begin position="19"/>
        <end position="670"/>
    </location>
</feature>
<keyword evidence="9" id="KW-0812">Transmembrane</keyword>
<dbReference type="OrthoDB" id="9778366at2"/>